<keyword evidence="3" id="KW-0716">Sensory transduction</keyword>
<feature type="transmembrane region" description="Helical" evidence="10">
    <location>
        <begin position="1016"/>
        <end position="1035"/>
    </location>
</feature>
<gene>
    <name evidence="11" type="primary">Gpror4_6</name>
    <name evidence="11" type="ORF">G6Z76_0006491</name>
</gene>
<dbReference type="GO" id="GO:0005886">
    <property type="term" value="C:plasma membrane"/>
    <property type="evidence" value="ECO:0007669"/>
    <property type="project" value="UniProtKB-SubCell"/>
</dbReference>
<feature type="transmembrane region" description="Helical" evidence="10">
    <location>
        <begin position="607"/>
        <end position="638"/>
    </location>
</feature>
<keyword evidence="6 10" id="KW-1133">Transmembrane helix</keyword>
<proteinExistence type="predicted"/>
<evidence type="ECO:0000256" key="8">
    <source>
        <dbReference type="ARBA" id="ARBA00023170"/>
    </source>
</evidence>
<feature type="transmembrane region" description="Helical" evidence="10">
    <location>
        <begin position="6"/>
        <end position="29"/>
    </location>
</feature>
<feature type="transmembrane region" description="Helical" evidence="10">
    <location>
        <begin position="1162"/>
        <end position="1182"/>
    </location>
</feature>
<keyword evidence="9" id="KW-0807">Transducer</keyword>
<keyword evidence="8" id="KW-0675">Receptor</keyword>
<feature type="transmembrane region" description="Helical" evidence="10">
    <location>
        <begin position="960"/>
        <end position="978"/>
    </location>
</feature>
<evidence type="ECO:0000256" key="10">
    <source>
        <dbReference type="SAM" id="Phobius"/>
    </source>
</evidence>
<dbReference type="PANTHER" id="PTHR21137">
    <property type="entry name" value="ODORANT RECEPTOR"/>
    <property type="match status" value="1"/>
</dbReference>
<keyword evidence="4 10" id="KW-0812">Transmembrane</keyword>
<dbReference type="GO" id="GO:0005549">
    <property type="term" value="F:odorant binding"/>
    <property type="evidence" value="ECO:0007669"/>
    <property type="project" value="InterPro"/>
</dbReference>
<feature type="non-terminal residue" evidence="11">
    <location>
        <position position="1261"/>
    </location>
</feature>
<dbReference type="InterPro" id="IPR004117">
    <property type="entry name" value="7tm6_olfct_rcpt"/>
</dbReference>
<dbReference type="Pfam" id="PF02949">
    <property type="entry name" value="7tm_6"/>
    <property type="match status" value="4"/>
</dbReference>
<dbReference type="EMBL" id="JAANIC010005341">
    <property type="protein sequence ID" value="KAG5331746.1"/>
    <property type="molecule type" value="Genomic_DNA"/>
</dbReference>
<dbReference type="AlphaFoldDB" id="A0A836FSR2"/>
<dbReference type="Proteomes" id="UP000669903">
    <property type="component" value="Unassembled WGS sequence"/>
</dbReference>
<feature type="transmembrane region" description="Helical" evidence="10">
    <location>
        <begin position="812"/>
        <end position="842"/>
    </location>
</feature>
<evidence type="ECO:0000256" key="5">
    <source>
        <dbReference type="ARBA" id="ARBA00022725"/>
    </source>
</evidence>
<evidence type="ECO:0000256" key="4">
    <source>
        <dbReference type="ARBA" id="ARBA00022692"/>
    </source>
</evidence>
<evidence type="ECO:0000256" key="3">
    <source>
        <dbReference type="ARBA" id="ARBA00022606"/>
    </source>
</evidence>
<evidence type="ECO:0000313" key="11">
    <source>
        <dbReference type="EMBL" id="KAG5331746.1"/>
    </source>
</evidence>
<feature type="transmembrane region" description="Helical" evidence="10">
    <location>
        <begin position="926"/>
        <end position="948"/>
    </location>
</feature>
<comment type="subcellular location">
    <subcellularLocation>
        <location evidence="1">Cell membrane</location>
        <topology evidence="1">Multi-pass membrane protein</topology>
    </subcellularLocation>
</comment>
<evidence type="ECO:0000256" key="1">
    <source>
        <dbReference type="ARBA" id="ARBA00004651"/>
    </source>
</evidence>
<evidence type="ECO:0000256" key="6">
    <source>
        <dbReference type="ARBA" id="ARBA00022989"/>
    </source>
</evidence>
<feature type="transmembrane region" description="Helical" evidence="10">
    <location>
        <begin position="444"/>
        <end position="468"/>
    </location>
</feature>
<accession>A0A836FSR2</accession>
<keyword evidence="2" id="KW-1003">Cell membrane</keyword>
<keyword evidence="12" id="KW-1185">Reference proteome</keyword>
<feature type="non-terminal residue" evidence="11">
    <location>
        <position position="1"/>
    </location>
</feature>
<keyword evidence="7 10" id="KW-0472">Membrane</keyword>
<keyword evidence="5" id="KW-0552">Olfaction</keyword>
<dbReference type="GO" id="GO:0004984">
    <property type="term" value="F:olfactory receptor activity"/>
    <property type="evidence" value="ECO:0007669"/>
    <property type="project" value="InterPro"/>
</dbReference>
<sequence length="1261" mass="145512">METNALILTCFTFLFCELIPTMLYVFMVLTDFRLRVKVMASGLYTLIEIIKYSCTLLYKNEVRNCLKFVEEDWRNVINPNDRVSMIDRVRTSKRLIMMCAIFMYFSGMGFRIIIPLSTGKIITSENITIRPLPHVAYLILFDVQSSPVYEIVYFIQFLSGLIKYTITVTTFGFMTLCAMHFCSQSDILVTLMNDFVNENQPEDLNKRLAIVVERQIRIRKLKVMASGIFTIIEIIKYSIAVLYKSQVKNCLILVDKDWRNVINPSDRISMIDRVRTSKRLIVICAIIVYVTGMAVRMIIPLSVGKIVTSQNITIRPLPHVAYLVIFDVQHSPVYEIVYFIQFLAGLIKYTITITTFGFMTLCAMHFCAQSDILMTLMNNFVNENQPENLNTRLAIVVEHQIRIRNFLQLVQSTTQYPSLIEILGSTILLCFAGYYIIMEWEDHNVIRLCAYISVLIMFCFNIFIYCYMGEQIIEQGEKVALTTRTLEWYRLPDTKARAMILLLIISENPLNLKAGNLIDISLRTFGNDWRNVVNLNDRISMIDRVRTSKRLIVICTVFVYLTGVCARMIIPLSVGKIVTPQNVTIRPLPCAAYLVILDVQRSPVYEIVYFIQFVAGFVKYTILVTTFSFVTLCGMHFCAQSDILMTLMNDFVNENQPEYLDKKLANVVEHQIRIRNDIIPGVLYWLMAETARVRLQTIPLLLYDFMSVSQYGIFIFRYDKLRRCLQHVEEDWKNVLSADARNIMLKSARTGKRLVTICAIFMYSGAFTFRTILPLFQGKIVIDQNITMRHLACPGYFFSLDVQVSPVYETVFVIQCLTGFIAVSIVTCACGLTAIFVVHACGQLKILIGLMRELVQKQWQEEREMDMKLAEIVEHQTRVRKEMSQNKHHQNDILYITQPTRNILLALGAWPSINKGESVHSKVHNLLLIFMSYTLLFCDLIPGILYWLMKATTRVRLQMIPLLLYDFMSASQYGIFISRYDQLKRCLKYVEEDWENILSVDARNIMLKSARTGKRLVTICAFFMYSGVITFRGILPLFQGEIVIDQNVTIRRFACPGYYFSLNVQVSPVYETIFIIQFLTGFIIVSIVTCACGLTAIFVVHACGQLKILISLMTGLVQKEWQEECETNKKLAEIVEHQIRVRKLYFTNMQWIILFDWQTRNIGTLCSYLISIINVIIHMFLFCYTGEQLTGQAEKVAITSCMLEWYRLPDRKARSVVLLIIMSNMPTKISAGQFIDLSLKTFGNVMKTAGTYFNMLRSVID</sequence>
<comment type="caution">
    <text evidence="11">The sequence shown here is derived from an EMBL/GenBank/DDBJ whole genome shotgun (WGS) entry which is preliminary data.</text>
</comment>
<feature type="transmembrane region" description="Helical" evidence="10">
    <location>
        <begin position="95"/>
        <end position="114"/>
    </location>
</feature>
<feature type="transmembrane region" description="Helical" evidence="10">
    <location>
        <begin position="161"/>
        <end position="182"/>
    </location>
</feature>
<feature type="transmembrane region" description="Helical" evidence="10">
    <location>
        <begin position="1073"/>
        <end position="1100"/>
    </location>
</feature>
<dbReference type="GO" id="GO:0007165">
    <property type="term" value="P:signal transduction"/>
    <property type="evidence" value="ECO:0007669"/>
    <property type="project" value="UniProtKB-KW"/>
</dbReference>
<feature type="transmembrane region" description="Helical" evidence="10">
    <location>
        <begin position="754"/>
        <end position="773"/>
    </location>
</feature>
<evidence type="ECO:0000313" key="12">
    <source>
        <dbReference type="Proteomes" id="UP000669903"/>
    </source>
</evidence>
<name>A0A836FSR2_9HYME</name>
<organism evidence="11 12">
    <name type="scientific">Acromyrmex charruanus</name>
    <dbReference type="NCBI Taxonomy" id="2715315"/>
    <lineage>
        <taxon>Eukaryota</taxon>
        <taxon>Metazoa</taxon>
        <taxon>Ecdysozoa</taxon>
        <taxon>Arthropoda</taxon>
        <taxon>Hexapoda</taxon>
        <taxon>Insecta</taxon>
        <taxon>Pterygota</taxon>
        <taxon>Neoptera</taxon>
        <taxon>Endopterygota</taxon>
        <taxon>Hymenoptera</taxon>
        <taxon>Apocrita</taxon>
        <taxon>Aculeata</taxon>
        <taxon>Formicoidea</taxon>
        <taxon>Formicidae</taxon>
        <taxon>Myrmicinae</taxon>
        <taxon>Acromyrmex</taxon>
    </lineage>
</organism>
<feature type="transmembrane region" description="Helical" evidence="10">
    <location>
        <begin position="551"/>
        <end position="570"/>
    </location>
</feature>
<evidence type="ECO:0000256" key="2">
    <source>
        <dbReference type="ARBA" id="ARBA00022475"/>
    </source>
</evidence>
<reference evidence="11" key="1">
    <citation type="submission" date="2020-03" db="EMBL/GenBank/DDBJ databases">
        <title>Relaxed selection underlies rapid genomic changes in the transitions from sociality to social parasitism in ants.</title>
        <authorList>
            <person name="Bi X."/>
        </authorList>
    </citation>
    <scope>NUCLEOTIDE SEQUENCE</scope>
    <source>
        <strain evidence="11">BGI-DK2014a</strain>
        <tissue evidence="11">Whole body</tissue>
    </source>
</reference>
<feature type="transmembrane region" description="Helical" evidence="10">
    <location>
        <begin position="346"/>
        <end position="368"/>
    </location>
</feature>
<protein>
    <submittedName>
        <fullName evidence="11">OR4 protein</fullName>
    </submittedName>
</protein>
<dbReference type="PANTHER" id="PTHR21137:SF35">
    <property type="entry name" value="ODORANT RECEPTOR 19A-RELATED"/>
    <property type="match status" value="1"/>
</dbReference>
<evidence type="ECO:0000256" key="9">
    <source>
        <dbReference type="ARBA" id="ARBA00023224"/>
    </source>
</evidence>
<feature type="transmembrane region" description="Helical" evidence="10">
    <location>
        <begin position="280"/>
        <end position="299"/>
    </location>
</feature>
<evidence type="ECO:0000256" key="7">
    <source>
        <dbReference type="ARBA" id="ARBA00023136"/>
    </source>
</evidence>
<feature type="transmembrane region" description="Helical" evidence="10">
    <location>
        <begin position="419"/>
        <end position="438"/>
    </location>
</feature>